<dbReference type="GO" id="GO:0005886">
    <property type="term" value="C:plasma membrane"/>
    <property type="evidence" value="ECO:0007669"/>
    <property type="project" value="UniProtKB-SubCell"/>
</dbReference>
<sequence length="371" mass="40215">MSIREAETTAPVGTPPHKGTRKHIFQPSEPDLRRPLGAIHWPLALPGIVLLLASGLLFTRVIDFGSLPFQWTLTFDVNILLSVVIILAGAVAIVPGALKHKQAWRNRTTWVSLVVLVLVAAFFAFKIIDLGTFKYAFDGLDINGLLLIVLIALLVCLAFVGSKIAGIGLLILFLWWGLSIDGFGLGTFHDIFTSDNGSRLFKEMVPPNWSYFANVTEPLLLTVQTAVLATIIGVVGALPLSILAARNTTPHPVIYNIVRLVVNTIRAVPALVLAMIFVTILGLGPVAGAFGLGIHSISVLTKLYAEAIESVKQQPIEALSAVGANGLKRFRWGVFPQAFPLLASNSIYYWESNTRDSTVVAFVVVEAWVSF</sequence>
<keyword evidence="3" id="KW-1003">Cell membrane</keyword>
<evidence type="ECO:0000256" key="3">
    <source>
        <dbReference type="ARBA" id="ARBA00022475"/>
    </source>
</evidence>
<dbReference type="InterPro" id="IPR000515">
    <property type="entry name" value="MetI-like"/>
</dbReference>
<dbReference type="Pfam" id="PF00528">
    <property type="entry name" value="BPD_transp_1"/>
    <property type="match status" value="1"/>
</dbReference>
<dbReference type="PANTHER" id="PTHR30043">
    <property type="entry name" value="PHOSPHONATES TRANSPORT SYSTEM PERMEASE PROTEIN"/>
    <property type="match status" value="1"/>
</dbReference>
<evidence type="ECO:0000256" key="2">
    <source>
        <dbReference type="ARBA" id="ARBA00022448"/>
    </source>
</evidence>
<dbReference type="GO" id="GO:0055085">
    <property type="term" value="P:transmembrane transport"/>
    <property type="evidence" value="ECO:0007669"/>
    <property type="project" value="InterPro"/>
</dbReference>
<protein>
    <recommendedName>
        <fullName evidence="9">ABC transmembrane type-1 domain-containing protein</fullName>
    </recommendedName>
</protein>
<evidence type="ECO:0000256" key="5">
    <source>
        <dbReference type="ARBA" id="ARBA00022989"/>
    </source>
</evidence>
<comment type="similarity">
    <text evidence="7">Belongs to the binding-protein-dependent transport system permease family.</text>
</comment>
<comment type="subcellular location">
    <subcellularLocation>
        <location evidence="1 7">Cell membrane</location>
        <topology evidence="1 7">Multi-pass membrane protein</topology>
    </subcellularLocation>
</comment>
<feature type="transmembrane region" description="Helical" evidence="7">
    <location>
        <begin position="110"/>
        <end position="128"/>
    </location>
</feature>
<dbReference type="Proteomes" id="UP000287188">
    <property type="component" value="Unassembled WGS sequence"/>
</dbReference>
<gene>
    <name evidence="10" type="ORF">KDK_71460</name>
</gene>
<dbReference type="PROSITE" id="PS50928">
    <property type="entry name" value="ABC_TM1"/>
    <property type="match status" value="1"/>
</dbReference>
<feature type="transmembrane region" description="Helical" evidence="7">
    <location>
        <begin position="257"/>
        <end position="280"/>
    </location>
</feature>
<dbReference type="EMBL" id="BIFS01000002">
    <property type="protein sequence ID" value="GCE23346.1"/>
    <property type="molecule type" value="Genomic_DNA"/>
</dbReference>
<dbReference type="CDD" id="cd06261">
    <property type="entry name" value="TM_PBP2"/>
    <property type="match status" value="1"/>
</dbReference>
<comment type="caution">
    <text evidence="10">The sequence shown here is derived from an EMBL/GenBank/DDBJ whole genome shotgun (WGS) entry which is preliminary data.</text>
</comment>
<name>A0A402AW73_9CHLR</name>
<feature type="transmembrane region" description="Helical" evidence="7">
    <location>
        <begin position="167"/>
        <end position="188"/>
    </location>
</feature>
<dbReference type="Gene3D" id="1.10.3720.10">
    <property type="entry name" value="MetI-like"/>
    <property type="match status" value="1"/>
</dbReference>
<keyword evidence="11" id="KW-1185">Reference proteome</keyword>
<organism evidence="10 11">
    <name type="scientific">Dictyobacter kobayashii</name>
    <dbReference type="NCBI Taxonomy" id="2014872"/>
    <lineage>
        <taxon>Bacteria</taxon>
        <taxon>Bacillati</taxon>
        <taxon>Chloroflexota</taxon>
        <taxon>Ktedonobacteria</taxon>
        <taxon>Ktedonobacterales</taxon>
        <taxon>Dictyobacteraceae</taxon>
        <taxon>Dictyobacter</taxon>
    </lineage>
</organism>
<accession>A0A402AW73</accession>
<reference evidence="11" key="1">
    <citation type="submission" date="2018-12" db="EMBL/GenBank/DDBJ databases">
        <title>Tengunoibacter tsumagoiensis gen. nov., sp. nov., Dictyobacter kobayashii sp. nov., D. alpinus sp. nov., and D. joshuensis sp. nov. and description of Dictyobacteraceae fam. nov. within the order Ktedonobacterales isolated from Tengu-no-mugimeshi.</title>
        <authorList>
            <person name="Wang C.M."/>
            <person name="Zheng Y."/>
            <person name="Sakai Y."/>
            <person name="Toyoda A."/>
            <person name="Minakuchi Y."/>
            <person name="Abe K."/>
            <person name="Yokota A."/>
            <person name="Yabe S."/>
        </authorList>
    </citation>
    <scope>NUCLEOTIDE SEQUENCE [LARGE SCALE GENOMIC DNA]</scope>
    <source>
        <strain evidence="11">Uno11</strain>
    </source>
</reference>
<keyword evidence="4 7" id="KW-0812">Transmembrane</keyword>
<evidence type="ECO:0000256" key="4">
    <source>
        <dbReference type="ARBA" id="ARBA00022692"/>
    </source>
</evidence>
<dbReference type="AlphaFoldDB" id="A0A402AW73"/>
<proteinExistence type="inferred from homology"/>
<evidence type="ECO:0000256" key="1">
    <source>
        <dbReference type="ARBA" id="ARBA00004651"/>
    </source>
</evidence>
<keyword evidence="5 7" id="KW-1133">Transmembrane helix</keyword>
<feature type="transmembrane region" description="Helical" evidence="7">
    <location>
        <begin position="38"/>
        <end position="59"/>
    </location>
</feature>
<feature type="transmembrane region" description="Helical" evidence="7">
    <location>
        <begin position="140"/>
        <end position="160"/>
    </location>
</feature>
<feature type="transmembrane region" description="Helical" evidence="7">
    <location>
        <begin position="79"/>
        <end position="98"/>
    </location>
</feature>
<evidence type="ECO:0000256" key="7">
    <source>
        <dbReference type="RuleBase" id="RU363032"/>
    </source>
</evidence>
<feature type="domain" description="ABC transmembrane type-1" evidence="9">
    <location>
        <begin position="219"/>
        <end position="371"/>
    </location>
</feature>
<keyword evidence="6 7" id="KW-0472">Membrane</keyword>
<evidence type="ECO:0000256" key="6">
    <source>
        <dbReference type="ARBA" id="ARBA00023136"/>
    </source>
</evidence>
<feature type="transmembrane region" description="Helical" evidence="7">
    <location>
        <begin position="219"/>
        <end position="245"/>
    </location>
</feature>
<evidence type="ECO:0000259" key="9">
    <source>
        <dbReference type="PROSITE" id="PS50928"/>
    </source>
</evidence>
<dbReference type="InterPro" id="IPR035906">
    <property type="entry name" value="MetI-like_sf"/>
</dbReference>
<evidence type="ECO:0000313" key="11">
    <source>
        <dbReference type="Proteomes" id="UP000287188"/>
    </source>
</evidence>
<dbReference type="PANTHER" id="PTHR30043:SF1">
    <property type="entry name" value="ABC TRANSPORT SYSTEM PERMEASE PROTEIN P69"/>
    <property type="match status" value="1"/>
</dbReference>
<keyword evidence="2 7" id="KW-0813">Transport</keyword>
<feature type="region of interest" description="Disordered" evidence="8">
    <location>
        <begin position="1"/>
        <end position="23"/>
    </location>
</feature>
<dbReference type="RefSeq" id="WP_246035661.1">
    <property type="nucleotide sequence ID" value="NZ_BIFS01000002.1"/>
</dbReference>
<evidence type="ECO:0000256" key="8">
    <source>
        <dbReference type="SAM" id="MobiDB-lite"/>
    </source>
</evidence>
<dbReference type="SUPFAM" id="SSF161098">
    <property type="entry name" value="MetI-like"/>
    <property type="match status" value="1"/>
</dbReference>
<evidence type="ECO:0000313" key="10">
    <source>
        <dbReference type="EMBL" id="GCE23346.1"/>
    </source>
</evidence>